<evidence type="ECO:0000256" key="12">
    <source>
        <dbReference type="ARBA" id="ARBA00029757"/>
    </source>
</evidence>
<keyword evidence="7 13" id="KW-0808">Transferase</keyword>
<evidence type="ECO:0000256" key="5">
    <source>
        <dbReference type="ARBA" id="ARBA00022516"/>
    </source>
</evidence>
<dbReference type="EMBL" id="JAUZEE010000001">
    <property type="protein sequence ID" value="MDP4299237.1"/>
    <property type="molecule type" value="Genomic_DNA"/>
</dbReference>
<dbReference type="SUPFAM" id="SSF52540">
    <property type="entry name" value="P-loop containing nucleoside triphosphate hydrolases"/>
    <property type="match status" value="1"/>
</dbReference>
<sequence length="361" mass="38816">MSDARSGTTGLTARIERSWQAGGPLQWALRPLGLLHLGLVTWRRALYRAGLLSSATAPVPVIVVGNRLVGGAGKTPTTLALVDALRQAGHRPGIVSRGHGAERRDPRAVLATSTAREVGDEPLLMQRRAGVPVWVGHDRLAVARALCAAHPEVDLLVCDDGLQHLRLRRTLEVVVFDERGAGNGWLLPAGPLREPITTASDVPQHVLYNATRPSTPLAGACARRSLAGLVALDGWWSGQAARADAVDALRQAQSHGSQVLHASAGIGQPERFFAGLRALGLRIEPVALPDHDDHATLPWPADARDVIVTEKDAVKLTPERLRRERPGLQVWVAPLRFELPTEFTDAVLADLRRAAAQPTSR</sequence>
<comment type="similarity">
    <text evidence="13">Belongs to the LpxK family.</text>
</comment>
<evidence type="ECO:0000256" key="11">
    <source>
        <dbReference type="ARBA" id="ARBA00023098"/>
    </source>
</evidence>
<dbReference type="HAMAP" id="MF_00409">
    <property type="entry name" value="LpxK"/>
    <property type="match status" value="1"/>
</dbReference>
<evidence type="ECO:0000313" key="15">
    <source>
        <dbReference type="Proteomes" id="UP001235760"/>
    </source>
</evidence>
<keyword evidence="6 13" id="KW-0441">Lipid A biosynthesis</keyword>
<proteinExistence type="inferred from homology"/>
<keyword evidence="5 13" id="KW-0444">Lipid biosynthesis</keyword>
<dbReference type="InterPro" id="IPR027417">
    <property type="entry name" value="P-loop_NTPase"/>
</dbReference>
<comment type="caution">
    <text evidence="14">The sequence shown here is derived from an EMBL/GenBank/DDBJ whole genome shotgun (WGS) entry which is preliminary data.</text>
</comment>
<evidence type="ECO:0000256" key="3">
    <source>
        <dbReference type="ARBA" id="ARBA00012071"/>
    </source>
</evidence>
<evidence type="ECO:0000256" key="2">
    <source>
        <dbReference type="ARBA" id="ARBA00004870"/>
    </source>
</evidence>
<keyword evidence="15" id="KW-1185">Reference proteome</keyword>
<accession>A0ABT9FYY1</accession>
<gene>
    <name evidence="13 14" type="primary">lpxK</name>
    <name evidence="14" type="ORF">Q8X39_01180</name>
</gene>
<dbReference type="NCBIfam" id="TIGR00682">
    <property type="entry name" value="lpxK"/>
    <property type="match status" value="1"/>
</dbReference>
<name>A0ABT9FYY1_LEPDI</name>
<evidence type="ECO:0000256" key="6">
    <source>
        <dbReference type="ARBA" id="ARBA00022556"/>
    </source>
</evidence>
<dbReference type="RefSeq" id="WP_305747799.1">
    <property type="nucleotide sequence ID" value="NZ_JAUZEE010000001.1"/>
</dbReference>
<protein>
    <recommendedName>
        <fullName evidence="4 13">Tetraacyldisaccharide 4'-kinase</fullName>
        <ecNumber evidence="3 13">2.7.1.130</ecNumber>
    </recommendedName>
    <alternativeName>
        <fullName evidence="12 13">Lipid A 4'-kinase</fullName>
    </alternativeName>
</protein>
<evidence type="ECO:0000256" key="1">
    <source>
        <dbReference type="ARBA" id="ARBA00002274"/>
    </source>
</evidence>
<keyword evidence="9 13" id="KW-0418">Kinase</keyword>
<evidence type="ECO:0000256" key="4">
    <source>
        <dbReference type="ARBA" id="ARBA00016436"/>
    </source>
</evidence>
<keyword evidence="8 13" id="KW-0547">Nucleotide-binding</keyword>
<keyword evidence="11 13" id="KW-0443">Lipid metabolism</keyword>
<dbReference type="Pfam" id="PF02606">
    <property type="entry name" value="LpxK"/>
    <property type="match status" value="1"/>
</dbReference>
<reference evidence="14 15" key="1">
    <citation type="submission" date="2023-08" db="EMBL/GenBank/DDBJ databases">
        <authorList>
            <person name="Roldan D.M."/>
            <person name="Menes R.J."/>
        </authorList>
    </citation>
    <scope>NUCLEOTIDE SEQUENCE [LARGE SCALE GENOMIC DNA]</scope>
    <source>
        <strain evidence="14 15">CCM 2812</strain>
    </source>
</reference>
<evidence type="ECO:0000256" key="9">
    <source>
        <dbReference type="ARBA" id="ARBA00022777"/>
    </source>
</evidence>
<dbReference type="EC" id="2.7.1.130" evidence="3 13"/>
<organism evidence="14 15">
    <name type="scientific">Leptothrix discophora</name>
    <dbReference type="NCBI Taxonomy" id="89"/>
    <lineage>
        <taxon>Bacteria</taxon>
        <taxon>Pseudomonadati</taxon>
        <taxon>Pseudomonadota</taxon>
        <taxon>Betaproteobacteria</taxon>
        <taxon>Burkholderiales</taxon>
        <taxon>Sphaerotilaceae</taxon>
        <taxon>Leptothrix</taxon>
    </lineage>
</organism>
<comment type="pathway">
    <text evidence="2 13">Glycolipid biosynthesis; lipid IV(A) biosynthesis; lipid IV(A) from (3R)-3-hydroxytetradecanoyl-[acyl-carrier-protein] and UDP-N-acetyl-alpha-D-glucosamine: step 6/6.</text>
</comment>
<evidence type="ECO:0000256" key="10">
    <source>
        <dbReference type="ARBA" id="ARBA00022840"/>
    </source>
</evidence>
<comment type="function">
    <text evidence="1 13">Transfers the gamma-phosphate of ATP to the 4'-position of a tetraacyldisaccharide 1-phosphate intermediate (termed DS-1-P) to form tetraacyldisaccharide 1,4'-bis-phosphate (lipid IVA).</text>
</comment>
<dbReference type="InterPro" id="IPR003758">
    <property type="entry name" value="LpxK"/>
</dbReference>
<dbReference type="GO" id="GO:0009029">
    <property type="term" value="F:lipid-A 4'-kinase activity"/>
    <property type="evidence" value="ECO:0007669"/>
    <property type="project" value="UniProtKB-EC"/>
</dbReference>
<dbReference type="Proteomes" id="UP001235760">
    <property type="component" value="Unassembled WGS sequence"/>
</dbReference>
<feature type="binding site" evidence="13">
    <location>
        <begin position="68"/>
        <end position="75"/>
    </location>
    <ligand>
        <name>ATP</name>
        <dbReference type="ChEBI" id="CHEBI:30616"/>
    </ligand>
</feature>
<keyword evidence="10 13" id="KW-0067">ATP-binding</keyword>
<comment type="catalytic activity">
    <reaction evidence="13">
        <text>a lipid A disaccharide + ATP = a lipid IVA + ADP + H(+)</text>
        <dbReference type="Rhea" id="RHEA:67840"/>
        <dbReference type="ChEBI" id="CHEBI:15378"/>
        <dbReference type="ChEBI" id="CHEBI:30616"/>
        <dbReference type="ChEBI" id="CHEBI:176343"/>
        <dbReference type="ChEBI" id="CHEBI:176425"/>
        <dbReference type="ChEBI" id="CHEBI:456216"/>
        <dbReference type="EC" id="2.7.1.130"/>
    </reaction>
</comment>
<dbReference type="PANTHER" id="PTHR42724:SF1">
    <property type="entry name" value="TETRAACYLDISACCHARIDE 4'-KINASE, MITOCHONDRIAL-RELATED"/>
    <property type="match status" value="1"/>
</dbReference>
<evidence type="ECO:0000256" key="7">
    <source>
        <dbReference type="ARBA" id="ARBA00022679"/>
    </source>
</evidence>
<evidence type="ECO:0000256" key="8">
    <source>
        <dbReference type="ARBA" id="ARBA00022741"/>
    </source>
</evidence>
<evidence type="ECO:0000256" key="13">
    <source>
        <dbReference type="HAMAP-Rule" id="MF_00409"/>
    </source>
</evidence>
<evidence type="ECO:0000313" key="14">
    <source>
        <dbReference type="EMBL" id="MDP4299237.1"/>
    </source>
</evidence>
<dbReference type="PANTHER" id="PTHR42724">
    <property type="entry name" value="TETRAACYLDISACCHARIDE 4'-KINASE"/>
    <property type="match status" value="1"/>
</dbReference>